<feature type="transmembrane region" description="Helical" evidence="1">
    <location>
        <begin position="64"/>
        <end position="83"/>
    </location>
</feature>
<keyword evidence="3" id="KW-1185">Reference proteome</keyword>
<sequence>MKNFPWKRVVPHLIAIGVFLLVTFIFCRPALEPGKTLNMYDMQLVKGMQQNLTNHVEKDGTSPLWLSSMFGGMPAFVLGVPAPTHLTEWVHKIMTLNLPEPFQYFFLCCICFYIFCMCIGVRPYLAIGGALAFAFASYVPIIISAGHITKVWALAYSPALLGGALMVYNKKYLWGFLLTALFTMQEIGRNHQQISYYTFLIMGIATIAYIVKWVKEKDLKHAFKAIALVAIAGTLGVLTNAVNLFTTYDYAKHSKRGGQLILPERNKETADSKTTKEGFTKGLSREYAYQWSYGKLETFTLMFPGVMGYGARGGELNENSHIAKVLEEKANYPSDQAGDFAKSFSGALYWGDQPFTDGTVYLGAVVCFLFIFGLVYVKSIHKWWILGASILAIILSWGHNFPAFNNFAFDYFPFYNKFRAPTMILVIPQLLFPVLGVMAVQQLLDSTESKAELFKQWKVTCIATGAVFALALFMYMSLDFKNENTQRTAEFNKIISSNSPTAQQQLQALNEKYPAQTDNRMYENLVYQSKGNTEMAQAIVKALHQDRAATFGKDIMRSLLFILPVALLMGLFIQQRISANILLAAIGICIITDLFSIDQRYLGEDSYVDADQLSNQNFSKSEADATILEDKEPDFRVLNLASGKDPYQESLTSYYHNSIGGYSPAKIGAYDDLITYQLAGQPNVQVINMLNTKYVIQNNPQTNKPVAQLNPGRLGNAWIVKAVKFVDGPANEMRALDHFDAKDTAIVQDTYKSLIPQNLTYDSTATIKLVKFDNDSLSYETNATTPQVAVLSEIYYEAGWNMYIDGKKTDYFKTNYVLRGMVVPQGKHTVEFKFEPLSHKYSYAVAKFSNIIIVLVFLGIVGSAIVKKRKATA</sequence>
<evidence type="ECO:0000256" key="1">
    <source>
        <dbReference type="SAM" id="Phobius"/>
    </source>
</evidence>
<dbReference type="RefSeq" id="WP_076377768.1">
    <property type="nucleotide sequence ID" value="NZ_AP017422.1"/>
</dbReference>
<evidence type="ECO:0000313" key="3">
    <source>
        <dbReference type="Proteomes" id="UP000186917"/>
    </source>
</evidence>
<keyword evidence="1" id="KW-0812">Transmembrane</keyword>
<feature type="transmembrane region" description="Helical" evidence="1">
    <location>
        <begin position="848"/>
        <end position="866"/>
    </location>
</feature>
<gene>
    <name evidence="2" type="ORF">SAMN05421788_102190</name>
</gene>
<dbReference type="STRING" id="477680.SAMN05421788_102190"/>
<dbReference type="PANTHER" id="PTHR38454">
    <property type="entry name" value="INTEGRAL MEMBRANE PROTEIN-RELATED"/>
    <property type="match status" value="1"/>
</dbReference>
<keyword evidence="1" id="KW-0472">Membrane</keyword>
<dbReference type="OrthoDB" id="9772884at2"/>
<dbReference type="PANTHER" id="PTHR38454:SF1">
    <property type="entry name" value="INTEGRAL MEMBRANE PROTEIN"/>
    <property type="match status" value="1"/>
</dbReference>
<keyword evidence="1" id="KW-1133">Transmembrane helix</keyword>
<feature type="transmembrane region" description="Helical" evidence="1">
    <location>
        <begin position="456"/>
        <end position="478"/>
    </location>
</feature>
<feature type="transmembrane region" description="Helical" evidence="1">
    <location>
        <begin position="131"/>
        <end position="152"/>
    </location>
</feature>
<reference evidence="3" key="1">
    <citation type="submission" date="2017-01" db="EMBL/GenBank/DDBJ databases">
        <authorList>
            <person name="Varghese N."/>
            <person name="Submissions S."/>
        </authorList>
    </citation>
    <scope>NUCLEOTIDE SEQUENCE [LARGE SCALE GENOMIC DNA]</scope>
    <source>
        <strain evidence="3">DSM 21054</strain>
    </source>
</reference>
<dbReference type="Pfam" id="PF09586">
    <property type="entry name" value="YfhO"/>
    <property type="match status" value="1"/>
</dbReference>
<evidence type="ECO:0000313" key="2">
    <source>
        <dbReference type="EMBL" id="SIS93582.1"/>
    </source>
</evidence>
<accession>A0A173MI90</accession>
<feature type="transmembrane region" description="Helical" evidence="1">
    <location>
        <begin position="104"/>
        <end position="125"/>
    </location>
</feature>
<feature type="transmembrane region" description="Helical" evidence="1">
    <location>
        <begin position="384"/>
        <end position="403"/>
    </location>
</feature>
<dbReference type="Proteomes" id="UP000186917">
    <property type="component" value="Unassembled WGS sequence"/>
</dbReference>
<feature type="transmembrane region" description="Helical" evidence="1">
    <location>
        <begin position="12"/>
        <end position="31"/>
    </location>
</feature>
<dbReference type="InterPro" id="IPR018580">
    <property type="entry name" value="Uncharacterised_YfhO"/>
</dbReference>
<name>A0A173MI90_9BACT</name>
<proteinExistence type="predicted"/>
<feature type="transmembrane region" description="Helical" evidence="1">
    <location>
        <begin position="194"/>
        <end position="214"/>
    </location>
</feature>
<dbReference type="KEGG" id="fln:FLA_3210"/>
<dbReference type="AlphaFoldDB" id="A0A173MI90"/>
<feature type="transmembrane region" description="Helical" evidence="1">
    <location>
        <begin position="358"/>
        <end position="377"/>
    </location>
</feature>
<organism evidence="2 3">
    <name type="scientific">Filimonas lacunae</name>
    <dbReference type="NCBI Taxonomy" id="477680"/>
    <lineage>
        <taxon>Bacteria</taxon>
        <taxon>Pseudomonadati</taxon>
        <taxon>Bacteroidota</taxon>
        <taxon>Chitinophagia</taxon>
        <taxon>Chitinophagales</taxon>
        <taxon>Chitinophagaceae</taxon>
        <taxon>Filimonas</taxon>
    </lineage>
</organism>
<feature type="transmembrane region" description="Helical" evidence="1">
    <location>
        <begin position="555"/>
        <end position="573"/>
    </location>
</feature>
<feature type="transmembrane region" description="Helical" evidence="1">
    <location>
        <begin position="423"/>
        <end position="444"/>
    </location>
</feature>
<protein>
    <submittedName>
        <fullName evidence="2">Membrane protein YfhO</fullName>
    </submittedName>
</protein>
<dbReference type="EMBL" id="FTOR01000002">
    <property type="protein sequence ID" value="SIS93582.1"/>
    <property type="molecule type" value="Genomic_DNA"/>
</dbReference>
<feature type="transmembrane region" description="Helical" evidence="1">
    <location>
        <begin position="226"/>
        <end position="246"/>
    </location>
</feature>